<sequence length="178" mass="19217">MNFPAKVGTVQDPDRPALEALIAADVRALTAQSDQIGHDFAGRHAMTANDFRALLHITVAETTGEPLAAGELRTRMGMSGAAITYLVERMITSGHLLREPDPADRRKVKLRVAEHGMQVAREFFTPLAEHLREALAELPDDDLRAAHRVFGAVVDAMGAFRDDLAGDPAGGSGRLEAR</sequence>
<evidence type="ECO:0000313" key="2">
    <source>
        <dbReference type="EMBL" id="KMO79396.1"/>
    </source>
</evidence>
<dbReference type="AlphaFoldDB" id="A0A0J6Z440"/>
<dbReference type="GO" id="GO:0006950">
    <property type="term" value="P:response to stress"/>
    <property type="evidence" value="ECO:0007669"/>
    <property type="project" value="TreeGrafter"/>
</dbReference>
<dbReference type="GO" id="GO:0003700">
    <property type="term" value="F:DNA-binding transcription factor activity"/>
    <property type="evidence" value="ECO:0007669"/>
    <property type="project" value="InterPro"/>
</dbReference>
<dbReference type="PANTHER" id="PTHR33164">
    <property type="entry name" value="TRANSCRIPTIONAL REGULATOR, MARR FAMILY"/>
    <property type="match status" value="1"/>
</dbReference>
<proteinExistence type="predicted"/>
<dbReference type="InterPro" id="IPR039422">
    <property type="entry name" value="MarR/SlyA-like"/>
</dbReference>
<keyword evidence="3" id="KW-1185">Reference proteome</keyword>
<dbReference type="PATRIC" id="fig|1800.3.peg.2942"/>
<dbReference type="PROSITE" id="PS50995">
    <property type="entry name" value="HTH_MARR_2"/>
    <property type="match status" value="1"/>
</dbReference>
<dbReference type="PANTHER" id="PTHR33164:SF106">
    <property type="entry name" value="TRANSCRIPTIONAL REGULATORY PROTEIN"/>
    <property type="match status" value="1"/>
</dbReference>
<dbReference type="InterPro" id="IPR036388">
    <property type="entry name" value="WH-like_DNA-bd_sf"/>
</dbReference>
<dbReference type="GO" id="GO:0003677">
    <property type="term" value="F:DNA binding"/>
    <property type="evidence" value="ECO:0007669"/>
    <property type="project" value="UniProtKB-KW"/>
</dbReference>
<accession>A0A0J6Z440</accession>
<dbReference type="EMBL" id="JYNX01000036">
    <property type="protein sequence ID" value="KMO79396.1"/>
    <property type="molecule type" value="Genomic_DNA"/>
</dbReference>
<evidence type="ECO:0000313" key="3">
    <source>
        <dbReference type="Proteomes" id="UP000036176"/>
    </source>
</evidence>
<organism evidence="2 3">
    <name type="scientific">Mycolicibacterium chubuense</name>
    <name type="common">Mycobacterium chubuense</name>
    <dbReference type="NCBI Taxonomy" id="1800"/>
    <lineage>
        <taxon>Bacteria</taxon>
        <taxon>Bacillati</taxon>
        <taxon>Actinomycetota</taxon>
        <taxon>Actinomycetes</taxon>
        <taxon>Mycobacteriales</taxon>
        <taxon>Mycobacteriaceae</taxon>
        <taxon>Mycolicibacterium</taxon>
    </lineage>
</organism>
<keyword evidence="2" id="KW-0238">DNA-binding</keyword>
<dbReference type="RefSeq" id="WP_413783606.1">
    <property type="nucleotide sequence ID" value="NZ_JYNX01000036.1"/>
</dbReference>
<gene>
    <name evidence="2" type="ORF">MCHUDSM44219_02938</name>
</gene>
<dbReference type="Gene3D" id="1.10.10.10">
    <property type="entry name" value="Winged helix-like DNA-binding domain superfamily/Winged helix DNA-binding domain"/>
    <property type="match status" value="1"/>
</dbReference>
<dbReference type="Proteomes" id="UP000036176">
    <property type="component" value="Unassembled WGS sequence"/>
</dbReference>
<protein>
    <submittedName>
        <fullName evidence="2">DNA-binding transcriptional repressor MarR</fullName>
    </submittedName>
</protein>
<reference evidence="2 3" key="1">
    <citation type="journal article" date="2015" name="Genome Biol. Evol.">
        <title>Characterization of Three Mycobacterium spp. with Potential Use in Bioremediation by Genome Sequencing and Comparative Genomics.</title>
        <authorList>
            <person name="Das S."/>
            <person name="Pettersson B.M."/>
            <person name="Behra P.R."/>
            <person name="Ramesh M."/>
            <person name="Dasgupta S."/>
            <person name="Bhattacharya A."/>
            <person name="Kirsebom L.A."/>
        </authorList>
    </citation>
    <scope>NUCLEOTIDE SEQUENCE [LARGE SCALE GENOMIC DNA]</scope>
    <source>
        <strain evidence="2 3">DSM 44219</strain>
    </source>
</reference>
<dbReference type="SUPFAM" id="SSF46785">
    <property type="entry name" value="Winged helix' DNA-binding domain"/>
    <property type="match status" value="1"/>
</dbReference>
<dbReference type="InterPro" id="IPR000835">
    <property type="entry name" value="HTH_MarR-typ"/>
</dbReference>
<comment type="caution">
    <text evidence="2">The sequence shown here is derived from an EMBL/GenBank/DDBJ whole genome shotgun (WGS) entry which is preliminary data.</text>
</comment>
<dbReference type="Pfam" id="PF12802">
    <property type="entry name" value="MarR_2"/>
    <property type="match status" value="1"/>
</dbReference>
<dbReference type="InterPro" id="IPR036390">
    <property type="entry name" value="WH_DNA-bd_sf"/>
</dbReference>
<evidence type="ECO:0000259" key="1">
    <source>
        <dbReference type="PROSITE" id="PS50995"/>
    </source>
</evidence>
<dbReference type="SMART" id="SM00347">
    <property type="entry name" value="HTH_MARR"/>
    <property type="match status" value="1"/>
</dbReference>
<name>A0A0J6Z440_MYCCU</name>
<feature type="domain" description="HTH marR-type" evidence="1">
    <location>
        <begin position="15"/>
        <end position="155"/>
    </location>
</feature>